<evidence type="ECO:0000313" key="15">
    <source>
        <dbReference type="EMBL" id="RAO79154.1"/>
    </source>
</evidence>
<evidence type="ECO:0000256" key="1">
    <source>
        <dbReference type="ARBA" id="ARBA00008226"/>
    </source>
</evidence>
<keyword evidence="16" id="KW-1185">Reference proteome</keyword>
<dbReference type="GO" id="GO:0008270">
    <property type="term" value="F:zinc ion binding"/>
    <property type="evidence" value="ECO:0007669"/>
    <property type="project" value="UniProtKB-UniRule"/>
</dbReference>
<dbReference type="InterPro" id="IPR022429">
    <property type="entry name" value="Ala-tRNA_lgiase_arc"/>
</dbReference>
<keyword evidence="13" id="KW-0175">Coiled coil</keyword>
<evidence type="ECO:0000256" key="8">
    <source>
        <dbReference type="ARBA" id="ARBA00022840"/>
    </source>
</evidence>
<feature type="binding site" evidence="12">
    <location>
        <position position="696"/>
    </location>
    <ligand>
        <name>Zn(2+)</name>
        <dbReference type="ChEBI" id="CHEBI:29105"/>
    </ligand>
</feature>
<evidence type="ECO:0000256" key="9">
    <source>
        <dbReference type="ARBA" id="ARBA00022884"/>
    </source>
</evidence>
<dbReference type="EC" id="6.1.1.7" evidence="12"/>
<dbReference type="GO" id="GO:0002161">
    <property type="term" value="F:aminoacyl-tRNA deacylase activity"/>
    <property type="evidence" value="ECO:0007669"/>
    <property type="project" value="TreeGrafter"/>
</dbReference>
<dbReference type="InterPro" id="IPR002318">
    <property type="entry name" value="Ala-tRNA-lgiase_IIc"/>
</dbReference>
<evidence type="ECO:0000256" key="4">
    <source>
        <dbReference type="ARBA" id="ARBA00022598"/>
    </source>
</evidence>
<comment type="cofactor">
    <cofactor evidence="12">
        <name>Zn(2+)</name>
        <dbReference type="ChEBI" id="CHEBI:29105"/>
    </cofactor>
    <text evidence="12">Binds 1 zinc ion per subunit.</text>
</comment>
<dbReference type="SUPFAM" id="SSF55186">
    <property type="entry name" value="ThrRS/AlaRS common domain"/>
    <property type="match status" value="1"/>
</dbReference>
<name>A0A328PIA1_9EURY</name>
<dbReference type="InterPro" id="IPR018165">
    <property type="entry name" value="Ala-tRNA-synth_IIc_core"/>
</dbReference>
<dbReference type="GO" id="GO:0004813">
    <property type="term" value="F:alanine-tRNA ligase activity"/>
    <property type="evidence" value="ECO:0007669"/>
    <property type="project" value="UniProtKB-UniRule"/>
</dbReference>
<comment type="similarity">
    <text evidence="1 12">Belongs to the class-II aminoacyl-tRNA synthetase family.</text>
</comment>
<feature type="binding site" evidence="12">
    <location>
        <position position="592"/>
    </location>
    <ligand>
        <name>Zn(2+)</name>
        <dbReference type="ChEBI" id="CHEBI:29105"/>
    </ligand>
</feature>
<feature type="binding site" evidence="12">
    <location>
        <position position="588"/>
    </location>
    <ligand>
        <name>Zn(2+)</name>
        <dbReference type="ChEBI" id="CHEBI:29105"/>
    </ligand>
</feature>
<dbReference type="SUPFAM" id="SSF50447">
    <property type="entry name" value="Translation proteins"/>
    <property type="match status" value="1"/>
</dbReference>
<evidence type="ECO:0000256" key="13">
    <source>
        <dbReference type="SAM" id="Coils"/>
    </source>
</evidence>
<evidence type="ECO:0000256" key="11">
    <source>
        <dbReference type="ARBA" id="ARBA00023146"/>
    </source>
</evidence>
<dbReference type="GO" id="GO:0000049">
    <property type="term" value="F:tRNA binding"/>
    <property type="evidence" value="ECO:0007669"/>
    <property type="project" value="UniProtKB-KW"/>
</dbReference>
<dbReference type="Gene3D" id="3.30.930.10">
    <property type="entry name" value="Bira Bifunctional Protein, Domain 2"/>
    <property type="match status" value="1"/>
</dbReference>
<dbReference type="GO" id="GO:0005524">
    <property type="term" value="F:ATP binding"/>
    <property type="evidence" value="ECO:0007669"/>
    <property type="project" value="UniProtKB-UniRule"/>
</dbReference>
<dbReference type="InterPro" id="IPR045864">
    <property type="entry name" value="aa-tRNA-synth_II/BPL/LPL"/>
</dbReference>
<dbReference type="SMART" id="SM00863">
    <property type="entry name" value="tRNA_SAD"/>
    <property type="match status" value="1"/>
</dbReference>
<dbReference type="Pfam" id="PF07973">
    <property type="entry name" value="tRNA_SAD"/>
    <property type="match status" value="1"/>
</dbReference>
<evidence type="ECO:0000256" key="2">
    <source>
        <dbReference type="ARBA" id="ARBA00022490"/>
    </source>
</evidence>
<protein>
    <recommendedName>
        <fullName evidence="12">Alanine--tRNA ligase</fullName>
        <ecNumber evidence="12">6.1.1.7</ecNumber>
    </recommendedName>
    <alternativeName>
        <fullName evidence="12">Alanyl-tRNA synthetase</fullName>
        <shortName evidence="12">AlaRS</shortName>
    </alternativeName>
</protein>
<dbReference type="OrthoDB" id="7506at2157"/>
<keyword evidence="11 12" id="KW-0030">Aminoacyl-tRNA synthetase</keyword>
<dbReference type="Gene3D" id="3.30.54.20">
    <property type="match status" value="1"/>
</dbReference>
<reference evidence="15 16" key="1">
    <citation type="submission" date="2018-06" db="EMBL/GenBank/DDBJ databases">
        <title>Draft genome sequence of hyperthermophilic methanogen Methanothermobacter tenebrarum sp. MCM-B 1447.</title>
        <authorList>
            <person name="Pore S.D."/>
            <person name="Dagar S."/>
            <person name="Dhakephalkar P.K."/>
        </authorList>
    </citation>
    <scope>NUCLEOTIDE SEQUENCE [LARGE SCALE GENOMIC DNA]</scope>
    <source>
        <strain evidence="15 16">MCM B 1447</strain>
    </source>
</reference>
<evidence type="ECO:0000256" key="10">
    <source>
        <dbReference type="ARBA" id="ARBA00022917"/>
    </source>
</evidence>
<keyword evidence="5 12" id="KW-0479">Metal-binding</keyword>
<keyword evidence="4 12" id="KW-0436">Ligase</keyword>
<dbReference type="InterPro" id="IPR018162">
    <property type="entry name" value="Ala-tRNA-ligase_IIc_anticod-bd"/>
</dbReference>
<evidence type="ECO:0000256" key="3">
    <source>
        <dbReference type="ARBA" id="ARBA00022555"/>
    </source>
</evidence>
<keyword evidence="8 12" id="KW-0067">ATP-binding</keyword>
<dbReference type="Gene3D" id="6.10.250.550">
    <property type="match status" value="1"/>
</dbReference>
<dbReference type="SUPFAM" id="SSF101353">
    <property type="entry name" value="Putative anticodon-binding domain of alanyl-tRNA synthetase (AlaRS)"/>
    <property type="match status" value="1"/>
</dbReference>
<evidence type="ECO:0000256" key="5">
    <source>
        <dbReference type="ARBA" id="ARBA00022723"/>
    </source>
</evidence>
<dbReference type="InterPro" id="IPR018163">
    <property type="entry name" value="Thr/Ala-tRNA-synth_IIc_edit"/>
</dbReference>
<dbReference type="Pfam" id="PF02272">
    <property type="entry name" value="DHHA1"/>
    <property type="match status" value="1"/>
</dbReference>
<organism evidence="15 16">
    <name type="scientific">Methanothermobacter tenebrarum</name>
    <dbReference type="NCBI Taxonomy" id="680118"/>
    <lineage>
        <taxon>Archaea</taxon>
        <taxon>Methanobacteriati</taxon>
        <taxon>Methanobacteriota</taxon>
        <taxon>Methanomada group</taxon>
        <taxon>Methanobacteria</taxon>
        <taxon>Methanobacteriales</taxon>
        <taxon>Methanobacteriaceae</taxon>
        <taxon>Methanothermobacter</taxon>
    </lineage>
</organism>
<feature type="binding site" evidence="12">
    <location>
        <position position="692"/>
    </location>
    <ligand>
        <name>Zn(2+)</name>
        <dbReference type="ChEBI" id="CHEBI:29105"/>
    </ligand>
</feature>
<dbReference type="FunFam" id="3.10.310.40:FF:000001">
    <property type="entry name" value="Alanine--tRNA ligase"/>
    <property type="match status" value="1"/>
</dbReference>
<dbReference type="FunFam" id="3.30.54.20:FF:000005">
    <property type="entry name" value="Alanine--tRNA ligase"/>
    <property type="match status" value="1"/>
</dbReference>
<keyword evidence="10 12" id="KW-0648">Protein biosynthesis</keyword>
<feature type="coiled-coil region" evidence="13">
    <location>
        <begin position="765"/>
        <end position="792"/>
    </location>
</feature>
<dbReference type="InterPro" id="IPR012947">
    <property type="entry name" value="tRNA_SAD"/>
</dbReference>
<comment type="catalytic activity">
    <reaction evidence="12">
        <text>tRNA(Ala) + L-alanine + ATP = L-alanyl-tRNA(Ala) + AMP + diphosphate</text>
        <dbReference type="Rhea" id="RHEA:12540"/>
        <dbReference type="Rhea" id="RHEA-COMP:9657"/>
        <dbReference type="Rhea" id="RHEA-COMP:9923"/>
        <dbReference type="ChEBI" id="CHEBI:30616"/>
        <dbReference type="ChEBI" id="CHEBI:33019"/>
        <dbReference type="ChEBI" id="CHEBI:57972"/>
        <dbReference type="ChEBI" id="CHEBI:78442"/>
        <dbReference type="ChEBI" id="CHEBI:78497"/>
        <dbReference type="ChEBI" id="CHEBI:456215"/>
        <dbReference type="EC" id="6.1.1.7"/>
    </reaction>
</comment>
<keyword evidence="3 12" id="KW-0820">tRNA-binding</keyword>
<evidence type="ECO:0000256" key="7">
    <source>
        <dbReference type="ARBA" id="ARBA00022833"/>
    </source>
</evidence>
<dbReference type="PRINTS" id="PR00980">
    <property type="entry name" value="TRNASYNTHALA"/>
</dbReference>
<dbReference type="InterPro" id="IPR003156">
    <property type="entry name" value="DHHA1_dom"/>
</dbReference>
<dbReference type="Gene3D" id="2.40.30.130">
    <property type="match status" value="1"/>
</dbReference>
<evidence type="ECO:0000256" key="12">
    <source>
        <dbReference type="HAMAP-Rule" id="MF_00036"/>
    </source>
</evidence>
<evidence type="ECO:0000313" key="16">
    <source>
        <dbReference type="Proteomes" id="UP000249782"/>
    </source>
</evidence>
<evidence type="ECO:0000256" key="6">
    <source>
        <dbReference type="ARBA" id="ARBA00022741"/>
    </source>
</evidence>
<dbReference type="InterPro" id="IPR050058">
    <property type="entry name" value="Ala-tRNA_ligase"/>
</dbReference>
<dbReference type="PANTHER" id="PTHR11777:SF9">
    <property type="entry name" value="ALANINE--TRNA LIGASE, CYTOPLASMIC"/>
    <property type="match status" value="1"/>
</dbReference>
<keyword evidence="7 12" id="KW-0862">Zinc</keyword>
<accession>A0A328PIA1</accession>
<dbReference type="Pfam" id="PF01411">
    <property type="entry name" value="tRNA-synt_2c"/>
    <property type="match status" value="1"/>
</dbReference>
<dbReference type="HAMAP" id="MF_00036_A">
    <property type="entry name" value="Ala_tRNA_synth_A"/>
    <property type="match status" value="1"/>
</dbReference>
<keyword evidence="9 12" id="KW-0694">RNA-binding</keyword>
<dbReference type="PANTHER" id="PTHR11777">
    <property type="entry name" value="ALANYL-TRNA SYNTHETASE"/>
    <property type="match status" value="1"/>
</dbReference>
<sequence>MSHQLKKLGYEKNKCKLCGKYFWSIDERETCGDAPCDPYTFIGDPPTKKKYDLYGIQNTFIQFFKERGHEPIKRYPVLAKRWRDDVFLVGASIYNFQPWVTSGLVKPPANPLVVAQPSIRLNDIDNVGRTGRHLTCFTMGGHHAFNSPGNQIYWEDETIKYCHDFLEHIGINPKEATFIESWWEGGGNAGPCYEVCVRGVELATLVFIQYEILPDSRKKEIPLKIVDTGYGLERFAWISQGTPTAYDASFGPVIQRLKELASIEVDENILKENAQVAGMMDIQTYADLKTLRKRVADKLGIPVKELEASAKPMESIYAIADHTRCLAFMLADGVIPSNVKEGYLARLIIRRTIRLLDELKLKESLKDIMEIQIDFLEPQYPEIRKHHQHIIDIIELEEKRYKKTIQKGERIVKKTINHFKKEGKKEIPVKTLIRLYDSHGIPPEIVKEISNNQSFKLKIPDNFYTLVAQKHEKEEEAETTPVELDYPKTKLLFYEKPTETKFKAKIIGLHENGIILDQTLFYPEGGGQPSDQGILKIGKNKLKVEYAEKIGDIVLHRTNIDKLPRELIDKTAEGTIDWERRMALTRNHTATHLIVAAARQVLGDHIWQTGAQKGIKQSRIDLSHYKRITIDEIEKIEELANKYVMKNIPVETKWIERNLAEKKYGFILYQGGVVPGDKIRIVKIGEIDVQACGGTHVPQTGDIGPIKINRTERIQDGVERIEFSVGEAAIKQIQNINRLLIETSKVFKVPVEQLPRVSERFFKEWKSFKNEIKRLKEEIALLKIEKLKEKTQKIDNLLFIGEIVDAKMDEMQEMALKLTEDKKIDITILLNNDGKIVGASSQKAIKKGIKVNELIKELAKILGGGGGGRPNLAQGAGPKTHKINEVLEEAQRLIEAALEG</sequence>
<gene>
    <name evidence="12 15" type="primary">alaS</name>
    <name evidence="15" type="ORF">DPC56_04320</name>
</gene>
<keyword evidence="6 12" id="KW-0547">Nucleotide-binding</keyword>
<comment type="function">
    <text evidence="12">Catalyzes the attachment of alanine to tRNA(Ala) in a two-step reaction: alanine is first activated by ATP to form Ala-AMP and then transferred to the acceptor end of tRNA(Ala). Also edits incorrectly charged Ser-tRNA(Ala) and Gly-tRNA(Ala) via its editing domain.</text>
</comment>
<dbReference type="Gene3D" id="3.30.980.10">
    <property type="entry name" value="Threonyl-trna Synthetase, Chain A, domain 2"/>
    <property type="match status" value="1"/>
</dbReference>
<dbReference type="GO" id="GO:0006419">
    <property type="term" value="P:alanyl-tRNA aminoacylation"/>
    <property type="evidence" value="ECO:0007669"/>
    <property type="project" value="UniProtKB-UniRule"/>
</dbReference>
<dbReference type="InterPro" id="IPR009000">
    <property type="entry name" value="Transl_B-barrel_sf"/>
</dbReference>
<proteinExistence type="inferred from homology"/>
<feature type="domain" description="Alanyl-transfer RNA synthetases family profile" evidence="14">
    <location>
        <begin position="51"/>
        <end position="735"/>
    </location>
</feature>
<comment type="caution">
    <text evidence="15">The sequence shown here is derived from an EMBL/GenBank/DDBJ whole genome shotgun (WGS) entry which is preliminary data.</text>
</comment>
<comment type="subcellular location">
    <subcellularLocation>
        <location evidence="12">Cytoplasm</location>
    </subcellularLocation>
</comment>
<dbReference type="GO" id="GO:0005737">
    <property type="term" value="C:cytoplasm"/>
    <property type="evidence" value="ECO:0007669"/>
    <property type="project" value="UniProtKB-SubCell"/>
</dbReference>
<keyword evidence="2 12" id="KW-0963">Cytoplasm</keyword>
<dbReference type="InterPro" id="IPR018164">
    <property type="entry name" value="Ala-tRNA-synth_IIc_N"/>
</dbReference>
<dbReference type="RefSeq" id="WP_112093841.1">
    <property type="nucleotide sequence ID" value="NZ_QLOE01000004.1"/>
</dbReference>
<dbReference type="NCBIfam" id="TIGR00344">
    <property type="entry name" value="alaS"/>
    <property type="match status" value="1"/>
</dbReference>
<dbReference type="SUPFAM" id="SSF55681">
    <property type="entry name" value="Class II aaRS and biotin synthetases"/>
    <property type="match status" value="1"/>
</dbReference>
<dbReference type="FunFam" id="3.30.980.10:FF:000004">
    <property type="entry name" value="Alanine--tRNA ligase, cytoplasmic"/>
    <property type="match status" value="1"/>
</dbReference>
<evidence type="ECO:0000259" key="14">
    <source>
        <dbReference type="PROSITE" id="PS50860"/>
    </source>
</evidence>
<dbReference type="Proteomes" id="UP000249782">
    <property type="component" value="Unassembled WGS sequence"/>
</dbReference>
<dbReference type="AlphaFoldDB" id="A0A328PIA1"/>
<dbReference type="EMBL" id="QLOE01000004">
    <property type="protein sequence ID" value="RAO79154.1"/>
    <property type="molecule type" value="Genomic_DNA"/>
</dbReference>
<comment type="domain">
    <text evidence="12">Consists of three domains; the N-terminal catalytic domain, the editing domain and the C-terminal C-Ala domain. The editing domain removes incorrectly charged amino acids, while the C-Ala domain, along with tRNA(Ala), serves as a bridge to cooperatively bring together the editing and aminoacylation centers thus stimulating deacylation of misacylated tRNAs.</text>
</comment>
<dbReference type="PROSITE" id="PS50860">
    <property type="entry name" value="AA_TRNA_LIGASE_II_ALA"/>
    <property type="match status" value="1"/>
</dbReference>
<dbReference type="NCBIfam" id="TIGR03683">
    <property type="entry name" value="A-tRNA_syn_arch"/>
    <property type="match status" value="1"/>
</dbReference>
<dbReference type="Gene3D" id="3.10.310.40">
    <property type="match status" value="1"/>
</dbReference>